<dbReference type="SMART" id="SM01008">
    <property type="entry name" value="Ald_Xan_dh_C"/>
    <property type="match status" value="1"/>
</dbReference>
<feature type="domain" description="Aldehyde oxidase/xanthine dehydrogenase a/b hammerhead" evidence="3">
    <location>
        <begin position="31"/>
        <end position="146"/>
    </location>
</feature>
<dbReference type="AlphaFoldDB" id="A0A9X1MK54"/>
<dbReference type="InterPro" id="IPR037165">
    <property type="entry name" value="AldOxase/xan_DH_Mopterin-bd_sf"/>
</dbReference>
<proteinExistence type="predicted"/>
<name>A0A9X1MK54_9BACT</name>
<organism evidence="4 5">
    <name type="scientific">Blastopirellula sediminis</name>
    <dbReference type="NCBI Taxonomy" id="2894196"/>
    <lineage>
        <taxon>Bacteria</taxon>
        <taxon>Pseudomonadati</taxon>
        <taxon>Planctomycetota</taxon>
        <taxon>Planctomycetia</taxon>
        <taxon>Pirellulales</taxon>
        <taxon>Pirellulaceae</taxon>
        <taxon>Blastopirellula</taxon>
    </lineage>
</organism>
<dbReference type="PANTHER" id="PTHR11908:SF132">
    <property type="entry name" value="ALDEHYDE OXIDASE 1-RELATED"/>
    <property type="match status" value="1"/>
</dbReference>
<dbReference type="Gene3D" id="3.30.365.10">
    <property type="entry name" value="Aldehyde oxidase/xanthine dehydrogenase, molybdopterin binding domain"/>
    <property type="match status" value="4"/>
</dbReference>
<dbReference type="Pfam" id="PF02738">
    <property type="entry name" value="MoCoBD_1"/>
    <property type="match status" value="1"/>
</dbReference>
<evidence type="ECO:0000313" key="4">
    <source>
        <dbReference type="EMBL" id="MCC9628251.1"/>
    </source>
</evidence>
<dbReference type="Proteomes" id="UP001139103">
    <property type="component" value="Unassembled WGS sequence"/>
</dbReference>
<dbReference type="Gene3D" id="3.90.1170.50">
    <property type="entry name" value="Aldehyde oxidase/xanthine dehydrogenase, a/b hammerhead"/>
    <property type="match status" value="1"/>
</dbReference>
<gene>
    <name evidence="4" type="ORF">LOC68_07580</name>
</gene>
<evidence type="ECO:0000259" key="3">
    <source>
        <dbReference type="SMART" id="SM01008"/>
    </source>
</evidence>
<dbReference type="Pfam" id="PF20256">
    <property type="entry name" value="MoCoBD_2"/>
    <property type="match status" value="1"/>
</dbReference>
<keyword evidence="2" id="KW-0560">Oxidoreductase</keyword>
<sequence length="755" mass="81182">MSDNSPISYSDKKYKVLGTRPVRHDGADKVTGRAQYGADVQLPGMTHGKVLRSPHPHARIKGIDTSIAEKIDGVYAIATGEDWPDLIDKVAELGEGAVNLHDLAQNCLAVGKALYKGHAIAAVAARNVHIAEEAIAAIRVDYEVLPAVTCVLDAMKEDAPILHPGLRTETLDEPSDQPTNIDRHIHFETGDIDAGFAAADVIVEKEYKTATVHQAYIEPQVSTALWNEDGHLKIWTSTQGAFTARQQTAELLQLPVSKVTVTPCEIGGGFGGKIPVYLEPVAAILSRKCGRPVKMTMQRDEVFEGTGPTPATFMKVKLGATRDGKLTAGQAYLAYESGAFPGGMIGPGTMCVFSCVELPNAVVDGYDVCVNKPKTQPYRAPGATQAAFAFESTFNELADQLKIDPIEIRQMNGVKEGSQRVDGPVYPRIGYLECLDAAQKSAHWNTPLEGPNRGRGVAAGYWFNIGMKSSVSASINPDGTIHLLEGSTDIGGTRTSIAMQLAETIGIPAEDVLPKVVDTDSVGYTDVTGGSRTTFATGMAAHKVGLDLLQQLTARVAFLWECEPNEVQVDGDVYRYRSQQMTFKELAAKLPETGDPVIGRASVSPEGSTNGFGVHIVDVEVDPDTAKVTILRYTAIQDAGKAIHPSYVEGQMQGGAVQGIGWALNEEYFYGADHKMRNASLLDYRIPTCLDVPMIDTIIVEVPNPAHPFGVRGVGETPIVPPPAAIAEAIYQATGVRMTELPMSPPRLWKAMSQR</sequence>
<evidence type="ECO:0000256" key="1">
    <source>
        <dbReference type="ARBA" id="ARBA00022505"/>
    </source>
</evidence>
<dbReference type="GO" id="GO:0016491">
    <property type="term" value="F:oxidoreductase activity"/>
    <property type="evidence" value="ECO:0007669"/>
    <property type="project" value="UniProtKB-KW"/>
</dbReference>
<dbReference type="InterPro" id="IPR008274">
    <property type="entry name" value="AldOxase/xan_DH_MoCoBD1"/>
</dbReference>
<evidence type="ECO:0000313" key="5">
    <source>
        <dbReference type="Proteomes" id="UP001139103"/>
    </source>
</evidence>
<dbReference type="InterPro" id="IPR046867">
    <property type="entry name" value="AldOxase/xan_DH_MoCoBD2"/>
</dbReference>
<protein>
    <submittedName>
        <fullName evidence="4">Xanthine dehydrogenase family protein molybdopterin-binding subunit</fullName>
    </submittedName>
</protein>
<keyword evidence="1" id="KW-0500">Molybdenum</keyword>
<comment type="caution">
    <text evidence="4">The sequence shown here is derived from an EMBL/GenBank/DDBJ whole genome shotgun (WGS) entry which is preliminary data.</text>
</comment>
<dbReference type="EMBL" id="JAJKFT010000004">
    <property type="protein sequence ID" value="MCC9628251.1"/>
    <property type="molecule type" value="Genomic_DNA"/>
</dbReference>
<dbReference type="InterPro" id="IPR016208">
    <property type="entry name" value="Ald_Oxase/xanthine_DH-like"/>
</dbReference>
<dbReference type="SUPFAM" id="SSF54665">
    <property type="entry name" value="CO dehydrogenase molybdoprotein N-domain-like"/>
    <property type="match status" value="1"/>
</dbReference>
<keyword evidence="5" id="KW-1185">Reference proteome</keyword>
<dbReference type="Pfam" id="PF01315">
    <property type="entry name" value="Ald_Xan_dh_C"/>
    <property type="match status" value="1"/>
</dbReference>
<dbReference type="InterPro" id="IPR000674">
    <property type="entry name" value="Ald_Oxase/Xan_DH_a/b"/>
</dbReference>
<evidence type="ECO:0000256" key="2">
    <source>
        <dbReference type="ARBA" id="ARBA00023002"/>
    </source>
</evidence>
<dbReference type="SUPFAM" id="SSF56003">
    <property type="entry name" value="Molybdenum cofactor-binding domain"/>
    <property type="match status" value="1"/>
</dbReference>
<dbReference type="PANTHER" id="PTHR11908">
    <property type="entry name" value="XANTHINE DEHYDROGENASE"/>
    <property type="match status" value="1"/>
</dbReference>
<accession>A0A9X1MK54</accession>
<reference evidence="4" key="1">
    <citation type="submission" date="2021-11" db="EMBL/GenBank/DDBJ databases">
        <title>Genome sequence.</title>
        <authorList>
            <person name="Sun Q."/>
        </authorList>
    </citation>
    <scope>NUCLEOTIDE SEQUENCE</scope>
    <source>
        <strain evidence="4">JC732</strain>
    </source>
</reference>
<dbReference type="GO" id="GO:0005506">
    <property type="term" value="F:iron ion binding"/>
    <property type="evidence" value="ECO:0007669"/>
    <property type="project" value="InterPro"/>
</dbReference>
<dbReference type="InterPro" id="IPR036856">
    <property type="entry name" value="Ald_Oxase/Xan_DH_a/b_sf"/>
</dbReference>
<dbReference type="RefSeq" id="WP_230217351.1">
    <property type="nucleotide sequence ID" value="NZ_JAJKFT010000004.1"/>
</dbReference>